<dbReference type="GO" id="GO:0005525">
    <property type="term" value="F:GTP binding"/>
    <property type="evidence" value="ECO:0007669"/>
    <property type="project" value="UniProtKB-KW"/>
</dbReference>
<dbReference type="GO" id="GO:0005783">
    <property type="term" value="C:endoplasmic reticulum"/>
    <property type="evidence" value="ECO:0007669"/>
    <property type="project" value="TreeGrafter"/>
</dbReference>
<evidence type="ECO:0000313" key="7">
    <source>
        <dbReference type="Proteomes" id="UP001178461"/>
    </source>
</evidence>
<sequence length="159" mass="17224">MIVLFTRKEDLETESLQEYIGLSGNRVLQDLVGKCKGRCCAFNNRGTGEERASQAEELLSLIEKVVQENGDQPYLKPCLMEMSLRSDGRNPGETSKQTAAGEPVEDEMNAGEIPEGQKKKKSKKASISAVGSLCSCFALKSGEASKEGKRGAGRSHPPM</sequence>
<keyword evidence="2" id="KW-0547">Nucleotide-binding</keyword>
<evidence type="ECO:0000256" key="3">
    <source>
        <dbReference type="ARBA" id="ARBA00023134"/>
    </source>
</evidence>
<name>A0AA35PIH4_9SAUR</name>
<dbReference type="InterPro" id="IPR045058">
    <property type="entry name" value="GIMA/IAN/Toc"/>
</dbReference>
<keyword evidence="3" id="KW-0342">GTP-binding</keyword>
<evidence type="ECO:0000256" key="4">
    <source>
        <dbReference type="SAM" id="MobiDB-lite"/>
    </source>
</evidence>
<dbReference type="EMBL" id="OX395137">
    <property type="protein sequence ID" value="CAI5789354.1"/>
    <property type="molecule type" value="Genomic_DNA"/>
</dbReference>
<dbReference type="AlphaFoldDB" id="A0AA35PIH4"/>
<comment type="similarity">
    <text evidence="1">Belongs to the TRAFAC class TrmE-Era-EngA-EngB-Septin-like GTPase superfamily. AIG1/Toc34/Toc159-like paraseptin GTPase family. IAN subfamily.</text>
</comment>
<dbReference type="PANTHER" id="PTHR10903:SF73">
    <property type="entry name" value="GTPASE IMAP FAMILY MEMBER 8"/>
    <property type="match status" value="1"/>
</dbReference>
<accession>A0AA35PIH4</accession>
<feature type="region of interest" description="Disordered" evidence="4">
    <location>
        <begin position="84"/>
        <end position="124"/>
    </location>
</feature>
<dbReference type="InterPro" id="IPR006703">
    <property type="entry name" value="G_AIG1"/>
</dbReference>
<dbReference type="PANTHER" id="PTHR10903">
    <property type="entry name" value="GTPASE, IMAP FAMILY MEMBER-RELATED"/>
    <property type="match status" value="1"/>
</dbReference>
<evidence type="ECO:0000313" key="6">
    <source>
        <dbReference type="EMBL" id="CAI5789354.1"/>
    </source>
</evidence>
<feature type="domain" description="AIG1-type G" evidence="5">
    <location>
        <begin position="1"/>
        <end position="79"/>
    </location>
</feature>
<dbReference type="Gene3D" id="3.40.50.300">
    <property type="entry name" value="P-loop containing nucleotide triphosphate hydrolases"/>
    <property type="match status" value="1"/>
</dbReference>
<proteinExistence type="inferred from homology"/>
<keyword evidence="7" id="KW-1185">Reference proteome</keyword>
<evidence type="ECO:0000259" key="5">
    <source>
        <dbReference type="Pfam" id="PF04548"/>
    </source>
</evidence>
<organism evidence="6 7">
    <name type="scientific">Podarcis lilfordi</name>
    <name type="common">Lilford's wall lizard</name>
    <dbReference type="NCBI Taxonomy" id="74358"/>
    <lineage>
        <taxon>Eukaryota</taxon>
        <taxon>Metazoa</taxon>
        <taxon>Chordata</taxon>
        <taxon>Craniata</taxon>
        <taxon>Vertebrata</taxon>
        <taxon>Euteleostomi</taxon>
        <taxon>Lepidosauria</taxon>
        <taxon>Squamata</taxon>
        <taxon>Bifurcata</taxon>
        <taxon>Unidentata</taxon>
        <taxon>Episquamata</taxon>
        <taxon>Laterata</taxon>
        <taxon>Lacertibaenia</taxon>
        <taxon>Lacertidae</taxon>
        <taxon>Podarcis</taxon>
    </lineage>
</organism>
<dbReference type="Proteomes" id="UP001178461">
    <property type="component" value="Chromosome 12"/>
</dbReference>
<gene>
    <name evidence="6" type="ORF">PODLI_1B010632</name>
</gene>
<evidence type="ECO:0000256" key="2">
    <source>
        <dbReference type="ARBA" id="ARBA00022741"/>
    </source>
</evidence>
<dbReference type="Pfam" id="PF04548">
    <property type="entry name" value="AIG1"/>
    <property type="match status" value="1"/>
</dbReference>
<reference evidence="6" key="1">
    <citation type="submission" date="2022-12" db="EMBL/GenBank/DDBJ databases">
        <authorList>
            <person name="Alioto T."/>
            <person name="Alioto T."/>
            <person name="Gomez Garrido J."/>
        </authorList>
    </citation>
    <scope>NUCLEOTIDE SEQUENCE</scope>
</reference>
<dbReference type="InterPro" id="IPR027417">
    <property type="entry name" value="P-loop_NTPase"/>
</dbReference>
<protein>
    <submittedName>
        <fullName evidence="6">GTPase IMAP family member 8-like isoform X1</fullName>
    </submittedName>
</protein>
<evidence type="ECO:0000256" key="1">
    <source>
        <dbReference type="ARBA" id="ARBA00008535"/>
    </source>
</evidence>